<evidence type="ECO:0000256" key="1">
    <source>
        <dbReference type="ARBA" id="ARBA00004651"/>
    </source>
</evidence>
<dbReference type="EMBL" id="JACMSE010000001">
    <property type="protein sequence ID" value="MBC2888102.1"/>
    <property type="molecule type" value="Genomic_DNA"/>
</dbReference>
<dbReference type="SUPFAM" id="SSF103473">
    <property type="entry name" value="MFS general substrate transporter"/>
    <property type="match status" value="1"/>
</dbReference>
<feature type="domain" description="Major facilitator superfamily (MFS) profile" evidence="6">
    <location>
        <begin position="4"/>
        <end position="405"/>
    </location>
</feature>
<keyword evidence="8" id="KW-1185">Reference proteome</keyword>
<feature type="transmembrane region" description="Helical" evidence="5">
    <location>
        <begin position="73"/>
        <end position="92"/>
    </location>
</feature>
<dbReference type="PANTHER" id="PTHR11360">
    <property type="entry name" value="MONOCARBOXYLATE TRANSPORTER"/>
    <property type="match status" value="1"/>
</dbReference>
<evidence type="ECO:0000259" key="6">
    <source>
        <dbReference type="PROSITE" id="PS50850"/>
    </source>
</evidence>
<dbReference type="AlphaFoldDB" id="A0A842J7Y3"/>
<feature type="transmembrane region" description="Helical" evidence="5">
    <location>
        <begin position="226"/>
        <end position="249"/>
    </location>
</feature>
<feature type="transmembrane region" description="Helical" evidence="5">
    <location>
        <begin position="163"/>
        <end position="183"/>
    </location>
</feature>
<feature type="transmembrane region" description="Helical" evidence="5">
    <location>
        <begin position="255"/>
        <end position="279"/>
    </location>
</feature>
<evidence type="ECO:0000256" key="4">
    <source>
        <dbReference type="ARBA" id="ARBA00023136"/>
    </source>
</evidence>
<evidence type="ECO:0000313" key="7">
    <source>
        <dbReference type="EMBL" id="MBC2888102.1"/>
    </source>
</evidence>
<dbReference type="Pfam" id="PF07690">
    <property type="entry name" value="MFS_1"/>
    <property type="match status" value="1"/>
</dbReference>
<dbReference type="Proteomes" id="UP000587396">
    <property type="component" value="Unassembled WGS sequence"/>
</dbReference>
<accession>A0A842J7Y3</accession>
<feature type="transmembrane region" description="Helical" evidence="5">
    <location>
        <begin position="350"/>
        <end position="371"/>
    </location>
</feature>
<name>A0A842J7Y3_9ACTN</name>
<keyword evidence="2 5" id="KW-0812">Transmembrane</keyword>
<feature type="transmembrane region" description="Helical" evidence="5">
    <location>
        <begin position="98"/>
        <end position="117"/>
    </location>
</feature>
<dbReference type="GO" id="GO:0005886">
    <property type="term" value="C:plasma membrane"/>
    <property type="evidence" value="ECO:0007669"/>
    <property type="project" value="UniProtKB-SubCell"/>
</dbReference>
<feature type="transmembrane region" description="Helical" evidence="5">
    <location>
        <begin position="129"/>
        <end position="151"/>
    </location>
</feature>
<sequence length="414" mass="42019">MHPAWLILIACCFLQAGGMGTINNAAGIMVPAVLGDLQFSQGSFMLYFTIQGLCMTAVLPIVGKLLSKVSMKVLVSGGMVACALAFASMSQFNAVWQWYAAGAVLGVGMGFSFLLPAPVMIGNWFKKKAGLAMGIAMACSGVGGAIMNPLGGMLIQTLGWRPSYAILAGIAAALVLPFSLFVMKTKPADPLGAYGAEEAGDAQMGGGAGKTGETSGVSAGRAVRSLAFVCVFLVAGAVSLDSSFMQLLATFADAAGLAAVAAFIPSVAMISNIVGKLVLGWLNDAVGTRNATVCGFAVGLVSFVLFLLSRGNVPLVIAAAALFGVLTAMVTVNVPLIVRTAFGSKDYSSIFSYVSVGTSLIGSVGVAVYGFLFDAFGSYDPSFVMGIATCVAGAVLAIVGVAAAKGLREPSRAS</sequence>
<dbReference type="InterPro" id="IPR011701">
    <property type="entry name" value="MFS"/>
</dbReference>
<dbReference type="PROSITE" id="PS50850">
    <property type="entry name" value="MFS"/>
    <property type="match status" value="1"/>
</dbReference>
<evidence type="ECO:0000313" key="8">
    <source>
        <dbReference type="Proteomes" id="UP000587396"/>
    </source>
</evidence>
<evidence type="ECO:0000256" key="2">
    <source>
        <dbReference type="ARBA" id="ARBA00022692"/>
    </source>
</evidence>
<protein>
    <submittedName>
        <fullName evidence="7">MFS transporter</fullName>
    </submittedName>
</protein>
<reference evidence="7 8" key="1">
    <citation type="submission" date="2020-08" db="EMBL/GenBank/DDBJ databases">
        <authorList>
            <person name="Liu C."/>
            <person name="Sun Q."/>
        </authorList>
    </citation>
    <scope>NUCLEOTIDE SEQUENCE [LARGE SCALE GENOMIC DNA]</scope>
    <source>
        <strain evidence="7 8">N22</strain>
    </source>
</reference>
<dbReference type="InterPro" id="IPR036259">
    <property type="entry name" value="MFS_trans_sf"/>
</dbReference>
<dbReference type="InterPro" id="IPR050327">
    <property type="entry name" value="Proton-linked_MCT"/>
</dbReference>
<gene>
    <name evidence="7" type="ORF">H7313_01880</name>
</gene>
<evidence type="ECO:0000256" key="5">
    <source>
        <dbReference type="SAM" id="Phobius"/>
    </source>
</evidence>
<feature type="transmembrane region" description="Helical" evidence="5">
    <location>
        <begin position="44"/>
        <end position="66"/>
    </location>
</feature>
<proteinExistence type="predicted"/>
<dbReference type="InterPro" id="IPR020846">
    <property type="entry name" value="MFS_dom"/>
</dbReference>
<evidence type="ECO:0000256" key="3">
    <source>
        <dbReference type="ARBA" id="ARBA00022989"/>
    </source>
</evidence>
<feature type="transmembrane region" description="Helical" evidence="5">
    <location>
        <begin position="291"/>
        <end position="309"/>
    </location>
</feature>
<keyword evidence="3 5" id="KW-1133">Transmembrane helix</keyword>
<comment type="caution">
    <text evidence="7">The sequence shown here is derived from an EMBL/GenBank/DDBJ whole genome shotgun (WGS) entry which is preliminary data.</text>
</comment>
<comment type="subcellular location">
    <subcellularLocation>
        <location evidence="1">Cell membrane</location>
        <topology evidence="1">Multi-pass membrane protein</topology>
    </subcellularLocation>
</comment>
<dbReference type="PANTHER" id="PTHR11360:SF290">
    <property type="entry name" value="MONOCARBOXYLATE MFS PERMEASE"/>
    <property type="match status" value="1"/>
</dbReference>
<feature type="transmembrane region" description="Helical" evidence="5">
    <location>
        <begin position="315"/>
        <end position="338"/>
    </location>
</feature>
<keyword evidence="4 5" id="KW-0472">Membrane</keyword>
<dbReference type="Gene3D" id="1.20.1250.20">
    <property type="entry name" value="MFS general substrate transporter like domains"/>
    <property type="match status" value="2"/>
</dbReference>
<feature type="transmembrane region" description="Helical" evidence="5">
    <location>
        <begin position="383"/>
        <end position="404"/>
    </location>
</feature>
<organism evidence="7 8">
    <name type="scientific">Gordonibacter massiliensis</name>
    <name type="common">ex Traore et al. 2017</name>
    <dbReference type="NCBI Taxonomy" id="1841863"/>
    <lineage>
        <taxon>Bacteria</taxon>
        <taxon>Bacillati</taxon>
        <taxon>Actinomycetota</taxon>
        <taxon>Coriobacteriia</taxon>
        <taxon>Eggerthellales</taxon>
        <taxon>Eggerthellaceae</taxon>
        <taxon>Gordonibacter</taxon>
    </lineage>
</organism>
<dbReference type="GO" id="GO:0022857">
    <property type="term" value="F:transmembrane transporter activity"/>
    <property type="evidence" value="ECO:0007669"/>
    <property type="project" value="InterPro"/>
</dbReference>